<dbReference type="RefSeq" id="WP_211912204.1">
    <property type="nucleotide sequence ID" value="NZ_CP036498.1"/>
</dbReference>
<sequence>MAEAMRVTENVISLKNSLFAGNLPGDNYEQHSRPSQAVRAFGQNARPAEKGPHFAAFRAFRKVFGWHSRPHAPAKSGG</sequence>
<dbReference type="EMBL" id="CP036498">
    <property type="protein sequence ID" value="QUS38667.1"/>
    <property type="molecule type" value="Genomic_DNA"/>
</dbReference>
<reference evidence="1 2" key="1">
    <citation type="submission" date="2019-02" db="EMBL/GenBank/DDBJ databases">
        <title>Emended description of the genus Rhodopseudomonas and description of Rhodopseudomonas albus sp. nov., a non-phototrophic, heavy-metal-tolerant bacterium isolated from garden soil.</title>
        <authorList>
            <person name="Bao Z."/>
            <person name="Cao W.W."/>
            <person name="Sato Y."/>
            <person name="Nishizawa T."/>
            <person name="Zhao J."/>
            <person name="Guo Y."/>
            <person name="Ohta H."/>
        </authorList>
    </citation>
    <scope>NUCLEOTIDE SEQUENCE [LARGE SCALE GENOMIC DNA]</scope>
    <source>
        <strain evidence="1 2">SK50-23</strain>
    </source>
</reference>
<name>A0ABX8A540_9BRAD</name>
<protein>
    <submittedName>
        <fullName evidence="1">Uncharacterized protein</fullName>
    </submittedName>
</protein>
<accession>A0ABX8A540</accession>
<gene>
    <name evidence="1" type="ORF">RPMA_07330</name>
</gene>
<dbReference type="Proteomes" id="UP000682843">
    <property type="component" value="Chromosome"/>
</dbReference>
<evidence type="ECO:0000313" key="1">
    <source>
        <dbReference type="EMBL" id="QUS38667.1"/>
    </source>
</evidence>
<keyword evidence="2" id="KW-1185">Reference proteome</keyword>
<proteinExistence type="predicted"/>
<evidence type="ECO:0000313" key="2">
    <source>
        <dbReference type="Proteomes" id="UP000682843"/>
    </source>
</evidence>
<organism evidence="1 2">
    <name type="scientific">Tardiphaga alba</name>
    <dbReference type="NCBI Taxonomy" id="340268"/>
    <lineage>
        <taxon>Bacteria</taxon>
        <taxon>Pseudomonadati</taxon>
        <taxon>Pseudomonadota</taxon>
        <taxon>Alphaproteobacteria</taxon>
        <taxon>Hyphomicrobiales</taxon>
        <taxon>Nitrobacteraceae</taxon>
        <taxon>Tardiphaga</taxon>
    </lineage>
</organism>